<reference evidence="3 4" key="2">
    <citation type="journal article" date="2014" name="PLoS ONE">
        <title>Evolution of mitochondria reconstructed from the energy metabolism of living bacteria.</title>
        <authorList>
            <person name="Degli Esposti M."/>
            <person name="Chouaia B."/>
            <person name="Comandatore F."/>
            <person name="Crotti E."/>
            <person name="Sassera D."/>
            <person name="Lievens P.M."/>
            <person name="Daffonchio D."/>
            <person name="Bandi C."/>
        </authorList>
    </citation>
    <scope>NUCLEOTIDE SEQUENCE [LARGE SCALE GENOMIC DNA]</scope>
    <source>
        <strain evidence="3 4">SF2.1</strain>
    </source>
</reference>
<dbReference type="InterPro" id="IPR036291">
    <property type="entry name" value="NAD(P)-bd_dom_sf"/>
</dbReference>
<organism evidence="3 4">
    <name type="scientific">Asaia bogorensis</name>
    <dbReference type="NCBI Taxonomy" id="91915"/>
    <lineage>
        <taxon>Bacteria</taxon>
        <taxon>Pseudomonadati</taxon>
        <taxon>Pseudomonadota</taxon>
        <taxon>Alphaproteobacteria</taxon>
        <taxon>Acetobacterales</taxon>
        <taxon>Acetobacteraceae</taxon>
        <taxon>Asaia</taxon>
    </lineage>
</organism>
<comment type="similarity">
    <text evidence="1">Belongs to the short-chain dehydrogenases/reductases (SDR) family.</text>
</comment>
<evidence type="ECO:0000256" key="2">
    <source>
        <dbReference type="ARBA" id="ARBA00023002"/>
    </source>
</evidence>
<protein>
    <submittedName>
        <fullName evidence="3">Oxidoreductase</fullName>
    </submittedName>
</protein>
<dbReference type="PANTHER" id="PTHR48107:SF16">
    <property type="entry name" value="NADPH-DEPENDENT ALDEHYDE REDUCTASE 1, CHLOROPLASTIC"/>
    <property type="match status" value="1"/>
</dbReference>
<keyword evidence="2" id="KW-0560">Oxidoreductase</keyword>
<dbReference type="PANTHER" id="PTHR48107">
    <property type="entry name" value="NADPH-DEPENDENT ALDEHYDE REDUCTASE-LIKE PROTEIN, CHLOROPLASTIC-RELATED"/>
    <property type="match status" value="1"/>
</dbReference>
<sequence length="286" mass="30171">MPEQIPPQSQTHQPGVEKAMRPLAVHIRDGYRGSGKLSGKTALISGADSGIGRAAALHFAREGANVVILYLEEHEDAQETVSLIEKEGTKALAIAGDIRSSAFCNDAVKQTIEQFGTLDILVNNAGWQVVNQNSATITDDEWQRHMDTNINGYFYLTRAALAHLGGGSAIINTSSINAYRGSAGLLAYSTTKAAEMGFTRALALELVSKGIRVNAVAPGPVWTPLQPASWGPVDPQEVSGLANSVPMDRCGDPAELGPAYVYLASADSSFVTGQTLHVNGGTIING</sequence>
<evidence type="ECO:0000256" key="1">
    <source>
        <dbReference type="ARBA" id="ARBA00006484"/>
    </source>
</evidence>
<comment type="caution">
    <text evidence="3">The sequence shown here is derived from an EMBL/GenBank/DDBJ whole genome shotgun (WGS) entry which is preliminary data.</text>
</comment>
<dbReference type="eggNOG" id="COG1028">
    <property type="taxonomic scope" value="Bacteria"/>
</dbReference>
<name>A0A060QDP3_9PROT</name>
<dbReference type="RefSeq" id="WP_023977910.1">
    <property type="nucleotide sequence ID" value="NZ_CBLX010000004.1"/>
</dbReference>
<accession>A0A060QDP3</accession>
<dbReference type="Pfam" id="PF13561">
    <property type="entry name" value="adh_short_C2"/>
    <property type="match status" value="1"/>
</dbReference>
<proteinExistence type="inferred from homology"/>
<dbReference type="PRINTS" id="PR00080">
    <property type="entry name" value="SDRFAMILY"/>
</dbReference>
<dbReference type="Proteomes" id="UP000027583">
    <property type="component" value="Unassembled WGS sequence"/>
</dbReference>
<dbReference type="FunFam" id="3.40.50.720:FF:000084">
    <property type="entry name" value="Short-chain dehydrogenase reductase"/>
    <property type="match status" value="1"/>
</dbReference>
<gene>
    <name evidence="3" type="ORF">ASAP_0758</name>
</gene>
<dbReference type="EMBL" id="CBLX010000004">
    <property type="protein sequence ID" value="CDG38803.1"/>
    <property type="molecule type" value="Genomic_DNA"/>
</dbReference>
<evidence type="ECO:0000313" key="4">
    <source>
        <dbReference type="Proteomes" id="UP000027583"/>
    </source>
</evidence>
<dbReference type="AlphaFoldDB" id="A0A060QDP3"/>
<evidence type="ECO:0000313" key="3">
    <source>
        <dbReference type="EMBL" id="CDG38803.1"/>
    </source>
</evidence>
<dbReference type="Gene3D" id="3.40.50.720">
    <property type="entry name" value="NAD(P)-binding Rossmann-like Domain"/>
    <property type="match status" value="1"/>
</dbReference>
<dbReference type="SUPFAM" id="SSF51735">
    <property type="entry name" value="NAD(P)-binding Rossmann-fold domains"/>
    <property type="match status" value="1"/>
</dbReference>
<dbReference type="NCBIfam" id="NF005559">
    <property type="entry name" value="PRK07231.1"/>
    <property type="match status" value="1"/>
</dbReference>
<dbReference type="GO" id="GO:0016614">
    <property type="term" value="F:oxidoreductase activity, acting on CH-OH group of donors"/>
    <property type="evidence" value="ECO:0007669"/>
    <property type="project" value="UniProtKB-ARBA"/>
</dbReference>
<reference evidence="3 4" key="1">
    <citation type="journal article" date="2014" name="Genome Biol. Evol.">
        <title>Acetic acid bacteria genomes reveal functional traits for adaptation to life in insect guts.</title>
        <authorList>
            <person name="Chouaia B."/>
            <person name="Gaiarsa S."/>
            <person name="Crotti E."/>
            <person name="Comandatore F."/>
            <person name="Degli Esposti M."/>
            <person name="Ricci I."/>
            <person name="Alma A."/>
            <person name="Favia G."/>
            <person name="Bandi C."/>
            <person name="Daffonchio D."/>
        </authorList>
    </citation>
    <scope>NUCLEOTIDE SEQUENCE [LARGE SCALE GENOMIC DNA]</scope>
    <source>
        <strain evidence="3 4">SF2.1</strain>
    </source>
</reference>
<dbReference type="InterPro" id="IPR002347">
    <property type="entry name" value="SDR_fam"/>
</dbReference>
<dbReference type="PRINTS" id="PR00081">
    <property type="entry name" value="GDHRDH"/>
</dbReference>